<dbReference type="GO" id="GO:0008168">
    <property type="term" value="F:methyltransferase activity"/>
    <property type="evidence" value="ECO:0007669"/>
    <property type="project" value="UniProtKB-KW"/>
</dbReference>
<evidence type="ECO:0000313" key="3">
    <source>
        <dbReference type="Proteomes" id="UP000238589"/>
    </source>
</evidence>
<name>A0A2S9K513_9BURK</name>
<keyword evidence="2" id="KW-0808">Transferase</keyword>
<gene>
    <name evidence="2" type="ORF">C6P64_08240</name>
</gene>
<reference evidence="2 3" key="1">
    <citation type="submission" date="2018-03" db="EMBL/GenBank/DDBJ databases">
        <title>Comparative genomics illustrates the genes involved in a hyperalkaliphilic mechanisms of Serpentinomonas isolated from highly-alkaline calcium-rich serpentinized springs.</title>
        <authorList>
            <person name="Suzuki S."/>
            <person name="Ishii S."/>
            <person name="Walworth N."/>
            <person name="Bird L."/>
            <person name="Kuenen J.G."/>
            <person name="Nealson K.H."/>
        </authorList>
    </citation>
    <scope>NUCLEOTIDE SEQUENCE [LARGE SCALE GENOMIC DNA]</scope>
    <source>
        <strain evidence="2 3">P1</strain>
    </source>
</reference>
<dbReference type="Gene3D" id="3.40.50.150">
    <property type="entry name" value="Vaccinia Virus protein VP39"/>
    <property type="match status" value="1"/>
</dbReference>
<sequence length="196" mass="21458">MTTDTLPPSEWVRRWGHLIPDRPGGARVLDLACGQGRHSRWLMRQGHQVTAVDRDAQALAGLAELGPWVRPLQADLENGPWPLEGREFEAVVVTNYLWRPLWPRILVSLAPGGLLLYETFADGNASVGRPARPEFLLQPGELLRVCAGLRIVAYEDGFLNHPERFVQRIAAVNAGPAVTAGDKAAPPARYPLHGAG</sequence>
<keyword evidence="2" id="KW-0489">Methyltransferase</keyword>
<dbReference type="GO" id="GO:0032259">
    <property type="term" value="P:methylation"/>
    <property type="evidence" value="ECO:0007669"/>
    <property type="project" value="UniProtKB-KW"/>
</dbReference>
<comment type="caution">
    <text evidence="2">The sequence shown here is derived from an EMBL/GenBank/DDBJ whole genome shotgun (WGS) entry which is preliminary data.</text>
</comment>
<evidence type="ECO:0000313" key="2">
    <source>
        <dbReference type="EMBL" id="PRD65558.1"/>
    </source>
</evidence>
<dbReference type="OrthoDB" id="9804312at2"/>
<dbReference type="RefSeq" id="WP_105748083.1">
    <property type="nucleotide sequence ID" value="NZ_PVLQ01000027.1"/>
</dbReference>
<dbReference type="AlphaFoldDB" id="A0A2S9K513"/>
<protein>
    <submittedName>
        <fullName evidence="2">SAM-dependent methyltransferase</fullName>
    </submittedName>
</protein>
<dbReference type="EMBL" id="PVLQ01000027">
    <property type="protein sequence ID" value="PRD65558.1"/>
    <property type="molecule type" value="Genomic_DNA"/>
</dbReference>
<dbReference type="SUPFAM" id="SSF53335">
    <property type="entry name" value="S-adenosyl-L-methionine-dependent methyltransferases"/>
    <property type="match status" value="1"/>
</dbReference>
<dbReference type="Proteomes" id="UP000238589">
    <property type="component" value="Unassembled WGS sequence"/>
</dbReference>
<keyword evidence="3" id="KW-1185">Reference proteome</keyword>
<feature type="domain" description="Methyltransferase" evidence="1">
    <location>
        <begin position="28"/>
        <end position="106"/>
    </location>
</feature>
<organism evidence="2 3">
    <name type="scientific">Malikia granosa</name>
    <dbReference type="NCBI Taxonomy" id="263067"/>
    <lineage>
        <taxon>Bacteria</taxon>
        <taxon>Pseudomonadati</taxon>
        <taxon>Pseudomonadota</taxon>
        <taxon>Betaproteobacteria</taxon>
        <taxon>Burkholderiales</taxon>
        <taxon>Comamonadaceae</taxon>
        <taxon>Malikia</taxon>
    </lineage>
</organism>
<evidence type="ECO:0000259" key="1">
    <source>
        <dbReference type="Pfam" id="PF13649"/>
    </source>
</evidence>
<accession>A0A2S9K513</accession>
<dbReference type="InterPro" id="IPR041698">
    <property type="entry name" value="Methyltransf_25"/>
</dbReference>
<dbReference type="Pfam" id="PF13649">
    <property type="entry name" value="Methyltransf_25"/>
    <property type="match status" value="1"/>
</dbReference>
<dbReference type="CDD" id="cd02440">
    <property type="entry name" value="AdoMet_MTases"/>
    <property type="match status" value="1"/>
</dbReference>
<proteinExistence type="predicted"/>
<dbReference type="InterPro" id="IPR029063">
    <property type="entry name" value="SAM-dependent_MTases_sf"/>
</dbReference>